<dbReference type="InParanoid" id="C5LJH9"/>
<dbReference type="RefSeq" id="XP_002771292.1">
    <property type="nucleotide sequence ID" value="XM_002771246.1"/>
</dbReference>
<gene>
    <name evidence="2" type="ORF">Pmar_PMAR023220</name>
</gene>
<dbReference type="Proteomes" id="UP000007800">
    <property type="component" value="Unassembled WGS sequence"/>
</dbReference>
<evidence type="ECO:0000313" key="2">
    <source>
        <dbReference type="EMBL" id="EER03108.1"/>
    </source>
</evidence>
<protein>
    <submittedName>
        <fullName evidence="2">Uncharacterized protein</fullName>
    </submittedName>
</protein>
<dbReference type="EMBL" id="GG682453">
    <property type="protein sequence ID" value="EER03108.1"/>
    <property type="molecule type" value="Genomic_DNA"/>
</dbReference>
<proteinExistence type="predicted"/>
<feature type="compositionally biased region" description="Low complexity" evidence="1">
    <location>
        <begin position="73"/>
        <end position="82"/>
    </location>
</feature>
<name>C5LJH9_PERM5</name>
<dbReference type="GeneID" id="9051851"/>
<feature type="region of interest" description="Disordered" evidence="1">
    <location>
        <begin position="1"/>
        <end position="91"/>
    </location>
</feature>
<reference evidence="2 3" key="1">
    <citation type="submission" date="2008-07" db="EMBL/GenBank/DDBJ databases">
        <authorList>
            <person name="El-Sayed N."/>
            <person name="Caler E."/>
            <person name="Inman J."/>
            <person name="Amedeo P."/>
            <person name="Hass B."/>
            <person name="Wortman J."/>
        </authorList>
    </citation>
    <scope>NUCLEOTIDE SEQUENCE [LARGE SCALE GENOMIC DNA]</scope>
    <source>
        <strain evidence="3">ATCC 50983 / TXsc</strain>
    </source>
</reference>
<accession>C5LJH9</accession>
<keyword evidence="3" id="KW-1185">Reference proteome</keyword>
<evidence type="ECO:0000256" key="1">
    <source>
        <dbReference type="SAM" id="MobiDB-lite"/>
    </source>
</evidence>
<feature type="compositionally biased region" description="Basic residues" evidence="1">
    <location>
        <begin position="7"/>
        <end position="24"/>
    </location>
</feature>
<dbReference type="AlphaFoldDB" id="C5LJH9"/>
<evidence type="ECO:0000313" key="3">
    <source>
        <dbReference type="Proteomes" id="UP000007800"/>
    </source>
</evidence>
<sequence>MRDGRAVRYHKQHNHRQHTTRRRAYTTDLGAVDFDTGRQTSGDLGPVLLDPTPRFDEPTVGGLTTPASMRQRTLSTSSTSVTVHRKSAEFL</sequence>
<organism evidence="3">
    <name type="scientific">Perkinsus marinus (strain ATCC 50983 / TXsc)</name>
    <dbReference type="NCBI Taxonomy" id="423536"/>
    <lineage>
        <taxon>Eukaryota</taxon>
        <taxon>Sar</taxon>
        <taxon>Alveolata</taxon>
        <taxon>Perkinsozoa</taxon>
        <taxon>Perkinsea</taxon>
        <taxon>Perkinsida</taxon>
        <taxon>Perkinsidae</taxon>
        <taxon>Perkinsus</taxon>
    </lineage>
</organism>